<keyword evidence="5" id="KW-0132">Cell division</keyword>
<evidence type="ECO:0000256" key="6">
    <source>
        <dbReference type="ARBA" id="ARBA00022776"/>
    </source>
</evidence>
<dbReference type="PIRSF" id="PIRSF001771">
    <property type="entry name" value="Cyclin_A_B_D_E"/>
    <property type="match status" value="1"/>
</dbReference>
<evidence type="ECO:0000256" key="7">
    <source>
        <dbReference type="ARBA" id="ARBA00023127"/>
    </source>
</evidence>
<protein>
    <recommendedName>
        <fullName evidence="3">Cyclin-A2</fullName>
    </recommendedName>
</protein>
<dbReference type="GO" id="GO:0005737">
    <property type="term" value="C:cytoplasm"/>
    <property type="evidence" value="ECO:0007669"/>
    <property type="project" value="UniProtKB-SubCell"/>
</dbReference>
<dbReference type="SUPFAM" id="SSF47954">
    <property type="entry name" value="Cyclin-like"/>
    <property type="match status" value="2"/>
</dbReference>
<gene>
    <name evidence="14" type="ORF">NEMVEDRAFT_v1g188880</name>
</gene>
<dbReference type="GO" id="GO:0005654">
    <property type="term" value="C:nucleoplasm"/>
    <property type="evidence" value="ECO:0007669"/>
    <property type="project" value="UniProtKB-ARBA"/>
</dbReference>
<dbReference type="EMBL" id="DS469637">
    <property type="protein sequence ID" value="EDO37884.1"/>
    <property type="molecule type" value="Genomic_DNA"/>
</dbReference>
<keyword evidence="8" id="KW-0539">Nucleus</keyword>
<dbReference type="SMART" id="SM00385">
    <property type="entry name" value="CYCLIN"/>
    <property type="match status" value="2"/>
</dbReference>
<evidence type="ECO:0000313" key="14">
    <source>
        <dbReference type="EMBL" id="EDO37884.1"/>
    </source>
</evidence>
<dbReference type="HOGENOM" id="CLU_020695_2_4_1"/>
<evidence type="ECO:0000256" key="8">
    <source>
        <dbReference type="ARBA" id="ARBA00023242"/>
    </source>
</evidence>
<dbReference type="FunCoup" id="A7SEI5">
    <property type="interactions" value="289"/>
</dbReference>
<dbReference type="InterPro" id="IPR046965">
    <property type="entry name" value="Cyclin_A/B-like"/>
</dbReference>
<sequence>MVIDSDFSSDDEDIASSSPSRDQIHNIDSVAADPILGVPEYASDIFKYLKQAELNNRAKPGYMRKQPDINNSMRAILVDWLVEVAEEYKLLPQTLYLTVNYIDRFLSAMSVLRGKLQLVGTACMLLASKFEEIYPPEVSEFVYITDDTYTAKQVLKMEQLVLKVLTFDLSVPTILNFLERFIKATNVPESMAPKVEALARYLCEISLLDSEPFLKYLPSTIAASAIVLSLHTLGLSYWNNTLSHYTGFELHDLQTCIQDLHRSFAYAPNHPQQATREKYRSAKFHSVSNLSPPDCLPLA</sequence>
<proteinExistence type="inferred from homology"/>
<evidence type="ECO:0000256" key="11">
    <source>
        <dbReference type="SAM" id="MobiDB-lite"/>
    </source>
</evidence>
<keyword evidence="15" id="KW-1185">Reference proteome</keyword>
<evidence type="ECO:0000259" key="13">
    <source>
        <dbReference type="SMART" id="SM01332"/>
    </source>
</evidence>
<keyword evidence="6" id="KW-0498">Mitosis</keyword>
<keyword evidence="7 10" id="KW-0195">Cyclin</keyword>
<evidence type="ECO:0000256" key="9">
    <source>
        <dbReference type="ARBA" id="ARBA00023306"/>
    </source>
</evidence>
<dbReference type="GO" id="GO:0044772">
    <property type="term" value="P:mitotic cell cycle phase transition"/>
    <property type="evidence" value="ECO:0007669"/>
    <property type="project" value="InterPro"/>
</dbReference>
<accession>A7SEI5</accession>
<feature type="domain" description="Cyclin-like" evidence="12">
    <location>
        <begin position="79"/>
        <end position="163"/>
    </location>
</feature>
<dbReference type="CDD" id="cd20505">
    <property type="entry name" value="CYCLIN_CCNA_rpt2"/>
    <property type="match status" value="1"/>
</dbReference>
<dbReference type="PANTHER" id="PTHR10177">
    <property type="entry name" value="CYCLINS"/>
    <property type="match status" value="1"/>
</dbReference>
<evidence type="ECO:0000256" key="5">
    <source>
        <dbReference type="ARBA" id="ARBA00022618"/>
    </source>
</evidence>
<dbReference type="InterPro" id="IPR006671">
    <property type="entry name" value="Cyclin_N"/>
</dbReference>
<dbReference type="OMA" id="QMCAPYV"/>
<evidence type="ECO:0000259" key="12">
    <source>
        <dbReference type="SMART" id="SM00385"/>
    </source>
</evidence>
<dbReference type="Gene3D" id="1.10.472.10">
    <property type="entry name" value="Cyclin-like"/>
    <property type="match status" value="2"/>
</dbReference>
<keyword evidence="4" id="KW-0963">Cytoplasm</keyword>
<organism evidence="14 15">
    <name type="scientific">Nematostella vectensis</name>
    <name type="common">Starlet sea anemone</name>
    <dbReference type="NCBI Taxonomy" id="45351"/>
    <lineage>
        <taxon>Eukaryota</taxon>
        <taxon>Metazoa</taxon>
        <taxon>Cnidaria</taxon>
        <taxon>Anthozoa</taxon>
        <taxon>Hexacorallia</taxon>
        <taxon>Actiniaria</taxon>
        <taxon>Edwardsiidae</taxon>
        <taxon>Nematostella</taxon>
    </lineage>
</organism>
<evidence type="ECO:0000256" key="4">
    <source>
        <dbReference type="ARBA" id="ARBA00022490"/>
    </source>
</evidence>
<dbReference type="InterPro" id="IPR004367">
    <property type="entry name" value="Cyclin_C-dom"/>
</dbReference>
<dbReference type="CDD" id="cd20504">
    <property type="entry name" value="CYCLIN_CCNA_rpt1"/>
    <property type="match status" value="1"/>
</dbReference>
<dbReference type="GO" id="GO:0000307">
    <property type="term" value="C:cyclin-dependent protein kinase holoenzyme complex"/>
    <property type="evidence" value="ECO:0007669"/>
    <property type="project" value="UniProtKB-ARBA"/>
</dbReference>
<comment type="subcellular location">
    <subcellularLocation>
        <location evidence="2">Cytoplasm</location>
    </subcellularLocation>
    <subcellularLocation>
        <location evidence="1">Nucleus</location>
    </subcellularLocation>
</comment>
<keyword evidence="9" id="KW-0131">Cell cycle</keyword>
<evidence type="ECO:0000256" key="2">
    <source>
        <dbReference type="ARBA" id="ARBA00004496"/>
    </source>
</evidence>
<dbReference type="FunFam" id="1.10.472.10:FF:000001">
    <property type="entry name" value="G2/mitotic-specific cyclin"/>
    <property type="match status" value="1"/>
</dbReference>
<dbReference type="InterPro" id="IPR039361">
    <property type="entry name" value="Cyclin"/>
</dbReference>
<dbReference type="InParanoid" id="A7SEI5"/>
<dbReference type="FunFam" id="1.10.472.10:FF:000037">
    <property type="entry name" value="Cyclin-A2"/>
    <property type="match status" value="1"/>
</dbReference>
<dbReference type="AlphaFoldDB" id="A7SEI5"/>
<dbReference type="InterPro" id="IPR048258">
    <property type="entry name" value="Cyclins_cyclin-box"/>
</dbReference>
<dbReference type="Proteomes" id="UP000001593">
    <property type="component" value="Unassembled WGS sequence"/>
</dbReference>
<feature type="region of interest" description="Disordered" evidence="11">
    <location>
        <begin position="1"/>
        <end position="21"/>
    </location>
</feature>
<evidence type="ECO:0000256" key="1">
    <source>
        <dbReference type="ARBA" id="ARBA00004123"/>
    </source>
</evidence>
<evidence type="ECO:0000256" key="3">
    <source>
        <dbReference type="ARBA" id="ARBA00019673"/>
    </source>
</evidence>
<evidence type="ECO:0000256" key="10">
    <source>
        <dbReference type="RuleBase" id="RU000383"/>
    </source>
</evidence>
<dbReference type="eggNOG" id="KOG0654">
    <property type="taxonomic scope" value="Eukaryota"/>
</dbReference>
<feature type="domain" description="Cyclin-like" evidence="12">
    <location>
        <begin position="176"/>
        <end position="262"/>
    </location>
</feature>
<evidence type="ECO:0000313" key="15">
    <source>
        <dbReference type="Proteomes" id="UP000001593"/>
    </source>
</evidence>
<dbReference type="SMART" id="SM01332">
    <property type="entry name" value="Cyclin_C"/>
    <property type="match status" value="1"/>
</dbReference>
<dbReference type="Pfam" id="PF02984">
    <property type="entry name" value="Cyclin_C"/>
    <property type="match status" value="1"/>
</dbReference>
<dbReference type="Pfam" id="PF00134">
    <property type="entry name" value="Cyclin_N"/>
    <property type="match status" value="1"/>
</dbReference>
<dbReference type="STRING" id="45351.A7SEI5"/>
<dbReference type="GO" id="GO:0016538">
    <property type="term" value="F:cyclin-dependent protein serine/threonine kinase regulator activity"/>
    <property type="evidence" value="ECO:0007669"/>
    <property type="project" value="InterPro"/>
</dbReference>
<dbReference type="InterPro" id="IPR013763">
    <property type="entry name" value="Cyclin-like_dom"/>
</dbReference>
<name>A7SEI5_NEMVE</name>
<dbReference type="GO" id="GO:0051301">
    <property type="term" value="P:cell division"/>
    <property type="evidence" value="ECO:0007669"/>
    <property type="project" value="UniProtKB-KW"/>
</dbReference>
<feature type="domain" description="Cyclin C-terminal" evidence="13">
    <location>
        <begin position="172"/>
        <end position="293"/>
    </location>
</feature>
<dbReference type="InterPro" id="IPR036915">
    <property type="entry name" value="Cyclin-like_sf"/>
</dbReference>
<reference evidence="14 15" key="1">
    <citation type="journal article" date="2007" name="Science">
        <title>Sea anemone genome reveals ancestral eumetazoan gene repertoire and genomic organization.</title>
        <authorList>
            <person name="Putnam N.H."/>
            <person name="Srivastava M."/>
            <person name="Hellsten U."/>
            <person name="Dirks B."/>
            <person name="Chapman J."/>
            <person name="Salamov A."/>
            <person name="Terry A."/>
            <person name="Shapiro H."/>
            <person name="Lindquist E."/>
            <person name="Kapitonov V.V."/>
            <person name="Jurka J."/>
            <person name="Genikhovich G."/>
            <person name="Grigoriev I.V."/>
            <person name="Lucas S.M."/>
            <person name="Steele R.E."/>
            <person name="Finnerty J.R."/>
            <person name="Technau U."/>
            <person name="Martindale M.Q."/>
            <person name="Rokhsar D.S."/>
        </authorList>
    </citation>
    <scope>NUCLEOTIDE SEQUENCE [LARGE SCALE GENOMIC DNA]</scope>
    <source>
        <strain evidence="15">CH2 X CH6</strain>
    </source>
</reference>
<dbReference type="PhylomeDB" id="A7SEI5"/>
<dbReference type="PROSITE" id="PS00292">
    <property type="entry name" value="CYCLINS"/>
    <property type="match status" value="1"/>
</dbReference>
<comment type="similarity">
    <text evidence="10">Belongs to the cyclin family.</text>
</comment>